<proteinExistence type="inferred from homology"/>
<keyword evidence="21" id="KW-1185">Reference proteome</keyword>
<feature type="binding site" evidence="15">
    <location>
        <position position="480"/>
    </location>
    <ligand>
        <name>Mg(2+)</name>
        <dbReference type="ChEBI" id="CHEBI:18420"/>
        <note>shared with alpha subunit</note>
    </ligand>
</feature>
<dbReference type="InterPro" id="IPR020825">
    <property type="entry name" value="Phe-tRNA_synthase-like_B3/B4"/>
</dbReference>
<dbReference type="Pfam" id="PF03147">
    <property type="entry name" value="FDX-ACB"/>
    <property type="match status" value="1"/>
</dbReference>
<dbReference type="PROSITE" id="PS50886">
    <property type="entry name" value="TRBD"/>
    <property type="match status" value="1"/>
</dbReference>
<keyword evidence="5 16" id="KW-0820">tRNA-binding</keyword>
<feature type="binding site" evidence="15">
    <location>
        <position position="470"/>
    </location>
    <ligand>
        <name>Mg(2+)</name>
        <dbReference type="ChEBI" id="CHEBI:18420"/>
        <note>shared with alpha subunit</note>
    </ligand>
</feature>
<dbReference type="Pfam" id="PF03484">
    <property type="entry name" value="B5"/>
    <property type="match status" value="1"/>
</dbReference>
<accession>A0A0M6WMY2</accession>
<dbReference type="SUPFAM" id="SSF54991">
    <property type="entry name" value="Anticodon-binding domain of PheRS"/>
    <property type="match status" value="1"/>
</dbReference>
<evidence type="ECO:0000256" key="2">
    <source>
        <dbReference type="ARBA" id="ARBA00008653"/>
    </source>
</evidence>
<feature type="domain" description="B5" evidence="19">
    <location>
        <begin position="417"/>
        <end position="492"/>
    </location>
</feature>
<evidence type="ECO:0000259" key="18">
    <source>
        <dbReference type="PROSITE" id="PS51447"/>
    </source>
</evidence>
<dbReference type="CDD" id="cd00769">
    <property type="entry name" value="PheRS_beta_core"/>
    <property type="match status" value="1"/>
</dbReference>
<name>A0A0M6WMY2_9FIRM</name>
<evidence type="ECO:0000313" key="21">
    <source>
        <dbReference type="Proteomes" id="UP000049472"/>
    </source>
</evidence>
<dbReference type="InterPro" id="IPR036690">
    <property type="entry name" value="Fdx_antiC-bd_sf"/>
</dbReference>
<evidence type="ECO:0000256" key="16">
    <source>
        <dbReference type="PROSITE-ProRule" id="PRU00209"/>
    </source>
</evidence>
<dbReference type="PANTHER" id="PTHR10947:SF0">
    <property type="entry name" value="PHENYLALANINE--TRNA LIGASE BETA SUBUNIT"/>
    <property type="match status" value="1"/>
</dbReference>
<dbReference type="PANTHER" id="PTHR10947">
    <property type="entry name" value="PHENYLALANYL-TRNA SYNTHETASE BETA CHAIN AND LEUCINE-RICH REPEAT-CONTAINING PROTEIN 47"/>
    <property type="match status" value="1"/>
</dbReference>
<evidence type="ECO:0000256" key="3">
    <source>
        <dbReference type="ARBA" id="ARBA00011209"/>
    </source>
</evidence>
<dbReference type="HAMAP" id="MF_00283">
    <property type="entry name" value="Phe_tRNA_synth_beta1"/>
    <property type="match status" value="1"/>
</dbReference>
<protein>
    <recommendedName>
        <fullName evidence="15">Phenylalanine--tRNA ligase beta subunit</fullName>
        <ecNumber evidence="15">6.1.1.20</ecNumber>
    </recommendedName>
    <alternativeName>
        <fullName evidence="15">Phenylalanyl-tRNA synthetase beta subunit</fullName>
        <shortName evidence="15">PheRS</shortName>
    </alternativeName>
</protein>
<dbReference type="SUPFAM" id="SSF55681">
    <property type="entry name" value="Class II aaRS and biotin synthetases"/>
    <property type="match status" value="1"/>
</dbReference>
<evidence type="ECO:0000256" key="4">
    <source>
        <dbReference type="ARBA" id="ARBA00022490"/>
    </source>
</evidence>
<dbReference type="RefSeq" id="WP_055061781.1">
    <property type="nucleotide sequence ID" value="NZ_CVRQ01000019.1"/>
</dbReference>
<dbReference type="SMART" id="SM00873">
    <property type="entry name" value="B3_4"/>
    <property type="match status" value="1"/>
</dbReference>
<dbReference type="SUPFAM" id="SSF46955">
    <property type="entry name" value="Putative DNA-binding domain"/>
    <property type="match status" value="1"/>
</dbReference>
<evidence type="ECO:0000256" key="15">
    <source>
        <dbReference type="HAMAP-Rule" id="MF_00283"/>
    </source>
</evidence>
<dbReference type="InterPro" id="IPR045864">
    <property type="entry name" value="aa-tRNA-synth_II/BPL/LPL"/>
</dbReference>
<gene>
    <name evidence="15" type="primary">pheT</name>
    <name evidence="20" type="ORF">T1815_15841</name>
</gene>
<dbReference type="InterPro" id="IPR005121">
    <property type="entry name" value="Fdx_antiC-bd"/>
</dbReference>
<dbReference type="InterPro" id="IPR005146">
    <property type="entry name" value="B3/B4_tRNA-bd"/>
</dbReference>
<dbReference type="InterPro" id="IPR002547">
    <property type="entry name" value="tRNA-bd_dom"/>
</dbReference>
<dbReference type="GO" id="GO:0000049">
    <property type="term" value="F:tRNA binding"/>
    <property type="evidence" value="ECO:0007669"/>
    <property type="project" value="UniProtKB-UniRule"/>
</dbReference>
<keyword evidence="13 15" id="KW-0030">Aminoacyl-tRNA synthetase</keyword>
<evidence type="ECO:0000256" key="5">
    <source>
        <dbReference type="ARBA" id="ARBA00022555"/>
    </source>
</evidence>
<feature type="domain" description="TRNA-binding" evidence="17">
    <location>
        <begin position="39"/>
        <end position="163"/>
    </location>
</feature>
<evidence type="ECO:0000256" key="11">
    <source>
        <dbReference type="ARBA" id="ARBA00022884"/>
    </source>
</evidence>
<dbReference type="SUPFAM" id="SSF50249">
    <property type="entry name" value="Nucleic acid-binding proteins"/>
    <property type="match status" value="1"/>
</dbReference>
<feature type="binding site" evidence="15">
    <location>
        <position position="479"/>
    </location>
    <ligand>
        <name>Mg(2+)</name>
        <dbReference type="ChEBI" id="CHEBI:18420"/>
        <note>shared with alpha subunit</note>
    </ligand>
</feature>
<keyword evidence="10 15" id="KW-0460">Magnesium</keyword>
<dbReference type="GO" id="GO:0009328">
    <property type="term" value="C:phenylalanine-tRNA ligase complex"/>
    <property type="evidence" value="ECO:0007669"/>
    <property type="project" value="TreeGrafter"/>
</dbReference>
<dbReference type="Pfam" id="PF03483">
    <property type="entry name" value="B3_4"/>
    <property type="match status" value="1"/>
</dbReference>
<dbReference type="AlphaFoldDB" id="A0A0M6WMY2"/>
<evidence type="ECO:0000259" key="17">
    <source>
        <dbReference type="PROSITE" id="PS50886"/>
    </source>
</evidence>
<comment type="subunit">
    <text evidence="3 15">Tetramer of two alpha and two beta subunits.</text>
</comment>
<dbReference type="GO" id="GO:0016740">
    <property type="term" value="F:transferase activity"/>
    <property type="evidence" value="ECO:0007669"/>
    <property type="project" value="UniProtKB-ARBA"/>
</dbReference>
<dbReference type="GO" id="GO:0140096">
    <property type="term" value="F:catalytic activity, acting on a protein"/>
    <property type="evidence" value="ECO:0007669"/>
    <property type="project" value="UniProtKB-ARBA"/>
</dbReference>
<dbReference type="GO" id="GO:0004826">
    <property type="term" value="F:phenylalanine-tRNA ligase activity"/>
    <property type="evidence" value="ECO:0007669"/>
    <property type="project" value="UniProtKB-UniRule"/>
</dbReference>
<evidence type="ECO:0000256" key="10">
    <source>
        <dbReference type="ARBA" id="ARBA00022842"/>
    </source>
</evidence>
<comment type="cofactor">
    <cofactor evidence="15">
        <name>Mg(2+)</name>
        <dbReference type="ChEBI" id="CHEBI:18420"/>
    </cofactor>
    <text evidence="15">Binds 2 magnesium ions per tetramer.</text>
</comment>
<dbReference type="GO" id="GO:0005524">
    <property type="term" value="F:ATP binding"/>
    <property type="evidence" value="ECO:0007669"/>
    <property type="project" value="UniProtKB-UniRule"/>
</dbReference>
<dbReference type="InterPro" id="IPR045060">
    <property type="entry name" value="Phe-tRNA-ligase_IIc_bsu"/>
</dbReference>
<dbReference type="PROSITE" id="PS51483">
    <property type="entry name" value="B5"/>
    <property type="match status" value="1"/>
</dbReference>
<feature type="binding site" evidence="15">
    <location>
        <position position="476"/>
    </location>
    <ligand>
        <name>Mg(2+)</name>
        <dbReference type="ChEBI" id="CHEBI:18420"/>
        <note>shared with alpha subunit</note>
    </ligand>
</feature>
<dbReference type="Gene3D" id="3.30.56.10">
    <property type="match status" value="2"/>
</dbReference>
<dbReference type="Gene3D" id="3.50.40.10">
    <property type="entry name" value="Phenylalanyl-trna Synthetase, Chain B, domain 3"/>
    <property type="match status" value="1"/>
</dbReference>
<dbReference type="InterPro" id="IPR041616">
    <property type="entry name" value="PheRS_beta_core"/>
</dbReference>
<dbReference type="InterPro" id="IPR033714">
    <property type="entry name" value="tRNA_bind_bactPheRS"/>
</dbReference>
<keyword evidence="8 15" id="KW-0547">Nucleotide-binding</keyword>
<dbReference type="GO" id="GO:0006432">
    <property type="term" value="P:phenylalanyl-tRNA aminoacylation"/>
    <property type="evidence" value="ECO:0007669"/>
    <property type="project" value="UniProtKB-UniRule"/>
</dbReference>
<organism evidence="20 21">
    <name type="scientific">Agathobacter rectalis</name>
    <dbReference type="NCBI Taxonomy" id="39491"/>
    <lineage>
        <taxon>Bacteria</taxon>
        <taxon>Bacillati</taxon>
        <taxon>Bacillota</taxon>
        <taxon>Clostridia</taxon>
        <taxon>Lachnospirales</taxon>
        <taxon>Lachnospiraceae</taxon>
        <taxon>Agathobacter</taxon>
    </lineage>
</organism>
<evidence type="ECO:0000256" key="7">
    <source>
        <dbReference type="ARBA" id="ARBA00022723"/>
    </source>
</evidence>
<dbReference type="SMART" id="SM00896">
    <property type="entry name" value="FDX-ACB"/>
    <property type="match status" value="1"/>
</dbReference>
<dbReference type="InterPro" id="IPR012340">
    <property type="entry name" value="NA-bd_OB-fold"/>
</dbReference>
<dbReference type="SUPFAM" id="SSF56037">
    <property type="entry name" value="PheT/TilS domain"/>
    <property type="match status" value="1"/>
</dbReference>
<evidence type="ECO:0000256" key="14">
    <source>
        <dbReference type="ARBA" id="ARBA00049255"/>
    </source>
</evidence>
<dbReference type="Gene3D" id="3.30.70.380">
    <property type="entry name" value="Ferrodoxin-fold anticodon-binding domain"/>
    <property type="match status" value="1"/>
</dbReference>
<sequence>MLTPLSWLKDYVDIDVTPKELEEKLFSCGFEVEESYEVGKDISNVVVGLVEKCEPIPETHLSLCQVNAGAHGTFQICCGADNVKAGGKYPLALIGATVYATAKDHVTIEGVIEIKQGKLRGYDSYGMLCSGVELGLNEDLYPGAGYNGLLVLPEDAKAGDDVKPILGLDDWIFDIAITANRPDCQCIYGMAREVAAVLGKELKEPALDYTADDVKKENFKVSVLAQDICPRYTAHYVHDVKISESPAWMRKRLALVGIGSISNVVDITNFILKELGQPMHAFDYSYLEGEEIVVRRANDGEKIVTLDEKEFELNSNNLVICDGKKAVALAGIMGGLNSEINDGTTEVMFESAKFARDNIRKSSRALGQASDSSALYSKGVNEYTTAMAMKRALHLMEELGCGKVSSTHVEVTTGNSLEPKEMKVSIAKVNGVLGIEVPTEDIVRILTNLGFAPVVSGDELTLMIPAYREDMEDYPDVAEEVIRMYGYDHVIPAFMPTAQVTLGGLNLRQQTERKIKEVLCAAGAYEGIHYSFFSPADLDLLRFPEDAPERHAIRLINPINVDLSLMRTTLASEMLYAMARNQKKGILEGRIFELGNIFIAKELPLTEYPDERETLCAGVFGENESFFTIKGLAETVADALDVKFTYKPAQKPFLHPYQTAEVFCDGQKIGYLGQVRYEICDELDMRVPAYVMELDLRVLSQWYGKDRVFTPISKFDDEKRDFAFVVDKDITCEQIENGIREACDYVSDVTLFDVYEGVQLPPNKKSMAYSVVFTPKDEELKTKKVEGFVKDILAHLKETAGITLRG</sequence>
<dbReference type="InterPro" id="IPR005147">
    <property type="entry name" value="tRNA_synthase_B5-dom"/>
</dbReference>
<dbReference type="CDD" id="cd02796">
    <property type="entry name" value="tRNA_bind_bactPheRS"/>
    <property type="match status" value="1"/>
</dbReference>
<dbReference type="EC" id="6.1.1.20" evidence="15"/>
<evidence type="ECO:0000256" key="13">
    <source>
        <dbReference type="ARBA" id="ARBA00023146"/>
    </source>
</evidence>
<dbReference type="Proteomes" id="UP000049472">
    <property type="component" value="Unassembled WGS sequence"/>
</dbReference>
<dbReference type="Gene3D" id="3.30.930.10">
    <property type="entry name" value="Bira Bifunctional Protein, Domain 2"/>
    <property type="match status" value="1"/>
</dbReference>
<dbReference type="Pfam" id="PF17759">
    <property type="entry name" value="tRNA_synthFbeta"/>
    <property type="match status" value="1"/>
</dbReference>
<dbReference type="PROSITE" id="PS51447">
    <property type="entry name" value="FDX_ACB"/>
    <property type="match status" value="1"/>
</dbReference>
<dbReference type="NCBIfam" id="TIGR00472">
    <property type="entry name" value="pheT_bact"/>
    <property type="match status" value="1"/>
</dbReference>
<dbReference type="SMART" id="SM00874">
    <property type="entry name" value="B5"/>
    <property type="match status" value="1"/>
</dbReference>
<keyword evidence="9 15" id="KW-0067">ATP-binding</keyword>
<feature type="domain" description="FDX-ACB" evidence="18">
    <location>
        <begin position="713"/>
        <end position="805"/>
    </location>
</feature>
<dbReference type="EMBL" id="CVRQ01000019">
    <property type="protein sequence ID" value="CRL37477.1"/>
    <property type="molecule type" value="Genomic_DNA"/>
</dbReference>
<evidence type="ECO:0000313" key="20">
    <source>
        <dbReference type="EMBL" id="CRL37477.1"/>
    </source>
</evidence>
<evidence type="ECO:0000256" key="9">
    <source>
        <dbReference type="ARBA" id="ARBA00022840"/>
    </source>
</evidence>
<reference evidence="21" key="1">
    <citation type="submission" date="2015-05" db="EMBL/GenBank/DDBJ databases">
        <authorList>
            <consortium name="Pathogen Informatics"/>
        </authorList>
    </citation>
    <scope>NUCLEOTIDE SEQUENCE [LARGE SCALE GENOMIC DNA]</scope>
    <source>
        <strain evidence="21">T1-815</strain>
    </source>
</reference>
<comment type="similarity">
    <text evidence="2 15">Belongs to the phenylalanyl-tRNA synthetase beta subunit family. Type 1 subfamily.</text>
</comment>
<keyword evidence="7 15" id="KW-0479">Metal-binding</keyword>
<comment type="catalytic activity">
    <reaction evidence="14 15">
        <text>tRNA(Phe) + L-phenylalanine + ATP = L-phenylalanyl-tRNA(Phe) + AMP + diphosphate + H(+)</text>
        <dbReference type="Rhea" id="RHEA:19413"/>
        <dbReference type="Rhea" id="RHEA-COMP:9668"/>
        <dbReference type="Rhea" id="RHEA-COMP:9699"/>
        <dbReference type="ChEBI" id="CHEBI:15378"/>
        <dbReference type="ChEBI" id="CHEBI:30616"/>
        <dbReference type="ChEBI" id="CHEBI:33019"/>
        <dbReference type="ChEBI" id="CHEBI:58095"/>
        <dbReference type="ChEBI" id="CHEBI:78442"/>
        <dbReference type="ChEBI" id="CHEBI:78531"/>
        <dbReference type="ChEBI" id="CHEBI:456215"/>
        <dbReference type="EC" id="6.1.1.20"/>
    </reaction>
</comment>
<evidence type="ECO:0000259" key="19">
    <source>
        <dbReference type="PROSITE" id="PS51483"/>
    </source>
</evidence>
<evidence type="ECO:0000256" key="1">
    <source>
        <dbReference type="ARBA" id="ARBA00004496"/>
    </source>
</evidence>
<keyword evidence="11 16" id="KW-0694">RNA-binding</keyword>
<keyword evidence="6 15" id="KW-0436">Ligase</keyword>
<dbReference type="GO" id="GO:0000287">
    <property type="term" value="F:magnesium ion binding"/>
    <property type="evidence" value="ECO:0007669"/>
    <property type="project" value="UniProtKB-UniRule"/>
</dbReference>
<dbReference type="InterPro" id="IPR009061">
    <property type="entry name" value="DNA-bd_dom_put_sf"/>
</dbReference>
<dbReference type="Pfam" id="PF01588">
    <property type="entry name" value="tRNA_bind"/>
    <property type="match status" value="1"/>
</dbReference>
<dbReference type="InterPro" id="IPR004532">
    <property type="entry name" value="Phe-tRNA-ligase_IIc_bsu_bact"/>
</dbReference>
<keyword evidence="4 15" id="KW-0963">Cytoplasm</keyword>
<keyword evidence="12 15" id="KW-0648">Protein biosynthesis</keyword>
<evidence type="ECO:0000256" key="8">
    <source>
        <dbReference type="ARBA" id="ARBA00022741"/>
    </source>
</evidence>
<comment type="subcellular location">
    <subcellularLocation>
        <location evidence="1 15">Cytoplasm</location>
    </subcellularLocation>
</comment>
<evidence type="ECO:0000256" key="12">
    <source>
        <dbReference type="ARBA" id="ARBA00022917"/>
    </source>
</evidence>
<evidence type="ECO:0000256" key="6">
    <source>
        <dbReference type="ARBA" id="ARBA00022598"/>
    </source>
</evidence>
<dbReference type="Gene3D" id="2.40.50.140">
    <property type="entry name" value="Nucleic acid-binding proteins"/>
    <property type="match status" value="1"/>
</dbReference>